<evidence type="ECO:0000256" key="8">
    <source>
        <dbReference type="SAM" id="MobiDB-lite"/>
    </source>
</evidence>
<evidence type="ECO:0000259" key="11">
    <source>
        <dbReference type="SMART" id="SM00235"/>
    </source>
</evidence>
<feature type="binding site" evidence="7">
    <location>
        <position position="249"/>
    </location>
    <ligand>
        <name>Ca(2+)</name>
        <dbReference type="ChEBI" id="CHEBI:29108"/>
        <label>2</label>
    </ligand>
</feature>
<dbReference type="GO" id="GO:0004222">
    <property type="term" value="F:metalloendopeptidase activity"/>
    <property type="evidence" value="ECO:0007669"/>
    <property type="project" value="InterPro"/>
</dbReference>
<dbReference type="PRINTS" id="PR00138">
    <property type="entry name" value="MATRIXIN"/>
</dbReference>
<comment type="cofactor">
    <cofactor evidence="7">
        <name>Zn(2+)</name>
        <dbReference type="ChEBI" id="CHEBI:29105"/>
    </cofactor>
    <text evidence="7">Binds 2 Zn(2+) ions per subunit.</text>
</comment>
<feature type="binding site" evidence="7">
    <location>
        <position position="287"/>
    </location>
    <ligand>
        <name>Zn(2+)</name>
        <dbReference type="ChEBI" id="CHEBI:29105"/>
        <label>2</label>
        <note>catalytic</note>
    </ligand>
</feature>
<keyword evidence="9" id="KW-1133">Transmembrane helix</keyword>
<evidence type="ECO:0000313" key="12">
    <source>
        <dbReference type="EMBL" id="RDX71244.1"/>
    </source>
</evidence>
<reference evidence="12" key="1">
    <citation type="submission" date="2018-05" db="EMBL/GenBank/DDBJ databases">
        <title>Draft genome of Mucuna pruriens seed.</title>
        <authorList>
            <person name="Nnadi N.E."/>
            <person name="Vos R."/>
            <person name="Hasami M.H."/>
            <person name="Devisetty U.K."/>
            <person name="Aguiy J.C."/>
        </authorList>
    </citation>
    <scope>NUCLEOTIDE SEQUENCE [LARGE SCALE GENOMIC DNA]</scope>
    <source>
        <strain evidence="12">JCA_2017</strain>
    </source>
</reference>
<dbReference type="GO" id="GO:0008270">
    <property type="term" value="F:zinc ion binding"/>
    <property type="evidence" value="ECO:0007669"/>
    <property type="project" value="InterPro"/>
</dbReference>
<comment type="caution">
    <text evidence="12">The sequence shown here is derived from an EMBL/GenBank/DDBJ whole genome shotgun (WGS) entry which is preliminary data.</text>
</comment>
<dbReference type="Pfam" id="PF00413">
    <property type="entry name" value="Peptidase_M10"/>
    <property type="match status" value="1"/>
</dbReference>
<dbReference type="Gene3D" id="3.40.390.10">
    <property type="entry name" value="Collagenase (Catalytic Domain)"/>
    <property type="match status" value="1"/>
</dbReference>
<dbReference type="GO" id="GO:0006508">
    <property type="term" value="P:proteolysis"/>
    <property type="evidence" value="ECO:0007669"/>
    <property type="project" value="UniProtKB-KW"/>
</dbReference>
<feature type="binding site" description="in inhibited form" evidence="7">
    <location>
        <position position="146"/>
    </location>
    <ligand>
        <name>Zn(2+)</name>
        <dbReference type="ChEBI" id="CHEBI:29105"/>
        <label>2</label>
        <note>catalytic</note>
    </ligand>
</feature>
<evidence type="ECO:0000256" key="2">
    <source>
        <dbReference type="ARBA" id="ARBA00022670"/>
    </source>
</evidence>
<protein>
    <submittedName>
        <fullName evidence="12">Metalloendoproteinase 5-MMP</fullName>
    </submittedName>
</protein>
<dbReference type="InterPro" id="IPR021190">
    <property type="entry name" value="Pept_M10A"/>
</dbReference>
<evidence type="ECO:0000256" key="5">
    <source>
        <dbReference type="ARBA" id="ARBA00022833"/>
    </source>
</evidence>
<dbReference type="SMART" id="SM00235">
    <property type="entry name" value="ZnMc"/>
    <property type="match status" value="1"/>
</dbReference>
<dbReference type="FunFam" id="3.40.390.10:FF:000058">
    <property type="entry name" value="Metalloendoproteinase 5-MMP"/>
    <property type="match status" value="1"/>
</dbReference>
<feature type="domain" description="Peptidase metallopeptidase" evidence="11">
    <location>
        <begin position="166"/>
        <end position="333"/>
    </location>
</feature>
<proteinExistence type="inferred from homology"/>
<keyword evidence="3 7" id="KW-0479">Metal-binding</keyword>
<evidence type="ECO:0000313" key="13">
    <source>
        <dbReference type="Proteomes" id="UP000257109"/>
    </source>
</evidence>
<keyword evidence="2" id="KW-0645">Protease</keyword>
<keyword evidence="5 7" id="KW-0862">Zinc</keyword>
<evidence type="ECO:0000256" key="1">
    <source>
        <dbReference type="ARBA" id="ARBA00009614"/>
    </source>
</evidence>
<organism evidence="12 13">
    <name type="scientific">Mucuna pruriens</name>
    <name type="common">Velvet bean</name>
    <name type="synonym">Dolichos pruriens</name>
    <dbReference type="NCBI Taxonomy" id="157652"/>
    <lineage>
        <taxon>Eukaryota</taxon>
        <taxon>Viridiplantae</taxon>
        <taxon>Streptophyta</taxon>
        <taxon>Embryophyta</taxon>
        <taxon>Tracheophyta</taxon>
        <taxon>Spermatophyta</taxon>
        <taxon>Magnoliopsida</taxon>
        <taxon>eudicotyledons</taxon>
        <taxon>Gunneridae</taxon>
        <taxon>Pentapetalae</taxon>
        <taxon>rosids</taxon>
        <taxon>fabids</taxon>
        <taxon>Fabales</taxon>
        <taxon>Fabaceae</taxon>
        <taxon>Papilionoideae</taxon>
        <taxon>50 kb inversion clade</taxon>
        <taxon>NPAAA clade</taxon>
        <taxon>indigoferoid/millettioid clade</taxon>
        <taxon>Phaseoleae</taxon>
        <taxon>Mucuna</taxon>
    </lineage>
</organism>
<feature type="binding site" evidence="7">
    <location>
        <position position="291"/>
    </location>
    <ligand>
        <name>Zn(2+)</name>
        <dbReference type="ChEBI" id="CHEBI:29105"/>
        <label>2</label>
        <note>catalytic</note>
    </ligand>
</feature>
<feature type="non-terminal residue" evidence="12">
    <location>
        <position position="1"/>
    </location>
</feature>
<dbReference type="PANTHER" id="PTHR10201">
    <property type="entry name" value="MATRIX METALLOPROTEINASE"/>
    <property type="match status" value="1"/>
</dbReference>
<keyword evidence="9" id="KW-0812">Transmembrane</keyword>
<evidence type="ECO:0000256" key="7">
    <source>
        <dbReference type="PIRSR" id="PIRSR621190-2"/>
    </source>
</evidence>
<dbReference type="SUPFAM" id="SSF55486">
    <property type="entry name" value="Metalloproteases ('zincins'), catalytic domain"/>
    <property type="match status" value="1"/>
</dbReference>
<dbReference type="InterPro" id="IPR001818">
    <property type="entry name" value="Pept_M10_metallopeptidase"/>
</dbReference>
<sequence>MKTYLYAILLFLLIVDHSLSATARLPYSSVARSFAKMLSKNTKRIKSKWRDDDLKDLSPPTNVPLPPSMQNTPQPYAPPMKINNLSYLKDYFSDFGYLQPSESGPFDDYLDQKTMSALKTYQQYFNLPATGYLNNETIDQISLLRCAVPDMNFNYEFTDNVSWPKARNQWFPTGKNLTYGFLPDSQIPANMTEVLTDAFTRWAEATGVLNLTETIYDDADIKVGFYIFDDGVDDAVLGGSIIRLEPDSNMKTGEIRLDATLYWALPIENDSLSWEDGVLDLESAAMHQIGHLLGLDHSNHTDSVMYPYILPSQQRKVQLSQSDMDNIHQVYSPNGYSAHTGPSGLILFTTFSLGFAYSLLFY</sequence>
<dbReference type="AlphaFoldDB" id="A0A371EZ24"/>
<evidence type="ECO:0000256" key="3">
    <source>
        <dbReference type="ARBA" id="ARBA00022723"/>
    </source>
</evidence>
<evidence type="ECO:0000256" key="6">
    <source>
        <dbReference type="ARBA" id="ARBA00023049"/>
    </source>
</evidence>
<keyword evidence="4" id="KW-0378">Hydrolase</keyword>
<feature type="region of interest" description="Disordered" evidence="8">
    <location>
        <begin position="49"/>
        <end position="75"/>
    </location>
</feature>
<feature type="binding site" evidence="7">
    <location>
        <position position="238"/>
    </location>
    <ligand>
        <name>Ca(2+)</name>
        <dbReference type="ChEBI" id="CHEBI:29108"/>
        <label>3</label>
    </ligand>
</feature>
<feature type="binding site" evidence="7">
    <location>
        <position position="240"/>
    </location>
    <ligand>
        <name>Ca(2+)</name>
        <dbReference type="ChEBI" id="CHEBI:29108"/>
        <label>3</label>
    </ligand>
</feature>
<dbReference type="InterPro" id="IPR006026">
    <property type="entry name" value="Peptidase_Metallo"/>
</dbReference>
<feature type="binding site" evidence="7">
    <location>
        <position position="297"/>
    </location>
    <ligand>
        <name>Zn(2+)</name>
        <dbReference type="ChEBI" id="CHEBI:29105"/>
        <label>2</label>
        <note>catalytic</note>
    </ligand>
</feature>
<dbReference type="OrthoDB" id="1428718at2759"/>
<feature type="binding site" evidence="7">
    <location>
        <position position="220"/>
    </location>
    <ligand>
        <name>Ca(2+)</name>
        <dbReference type="ChEBI" id="CHEBI:29108"/>
        <label>2</label>
    </ligand>
</feature>
<feature type="binding site" evidence="7">
    <location>
        <position position="258"/>
    </location>
    <ligand>
        <name>Ca(2+)</name>
        <dbReference type="ChEBI" id="CHEBI:29108"/>
        <label>3</label>
    </ligand>
</feature>
<dbReference type="SUPFAM" id="SSF47090">
    <property type="entry name" value="PGBD-like"/>
    <property type="match status" value="1"/>
</dbReference>
<comment type="cofactor">
    <cofactor evidence="7">
        <name>Ca(2+)</name>
        <dbReference type="ChEBI" id="CHEBI:29108"/>
    </cofactor>
    <text evidence="7">Can bind about 5 Ca(2+) ions per subunit.</text>
</comment>
<evidence type="ECO:0000256" key="10">
    <source>
        <dbReference type="SAM" id="SignalP"/>
    </source>
</evidence>
<dbReference type="STRING" id="157652.A0A371EZ24"/>
<dbReference type="EMBL" id="QJKJ01011417">
    <property type="protein sequence ID" value="RDX71244.1"/>
    <property type="molecule type" value="Genomic_DNA"/>
</dbReference>
<keyword evidence="6" id="KW-0482">Metalloprotease</keyword>
<dbReference type="GO" id="GO:0030574">
    <property type="term" value="P:collagen catabolic process"/>
    <property type="evidence" value="ECO:0007669"/>
    <property type="project" value="TreeGrafter"/>
</dbReference>
<keyword evidence="13" id="KW-1185">Reference proteome</keyword>
<dbReference type="InterPro" id="IPR036365">
    <property type="entry name" value="PGBD-like_sf"/>
</dbReference>
<feature type="transmembrane region" description="Helical" evidence="9">
    <location>
        <begin position="343"/>
        <end position="361"/>
    </location>
</feature>
<feature type="chain" id="PRO_5016993409" evidence="10">
    <location>
        <begin position="21"/>
        <end position="362"/>
    </location>
</feature>
<dbReference type="GO" id="GO:0031012">
    <property type="term" value="C:extracellular matrix"/>
    <property type="evidence" value="ECO:0007669"/>
    <property type="project" value="InterPro"/>
</dbReference>
<keyword evidence="10" id="KW-0732">Signal</keyword>
<feature type="binding site" evidence="7">
    <location>
        <position position="305"/>
    </location>
    <ligand>
        <name>Zn(2+)</name>
        <dbReference type="ChEBI" id="CHEBI:29105"/>
        <label>2</label>
        <note>catalytic</note>
    </ligand>
</feature>
<name>A0A371EZ24_MUCPR</name>
<dbReference type="Pfam" id="PF01471">
    <property type="entry name" value="PG_binding_1"/>
    <property type="match status" value="1"/>
</dbReference>
<dbReference type="GO" id="GO:0030198">
    <property type="term" value="P:extracellular matrix organization"/>
    <property type="evidence" value="ECO:0007669"/>
    <property type="project" value="TreeGrafter"/>
</dbReference>
<comment type="similarity">
    <text evidence="1">Belongs to the peptidase M10A family. Matrix metalloproteinases (MMPs) subfamily.</text>
</comment>
<accession>A0A371EZ24</accession>
<keyword evidence="9" id="KW-0472">Membrane</keyword>
<evidence type="ECO:0000256" key="9">
    <source>
        <dbReference type="SAM" id="Phobius"/>
    </source>
</evidence>
<feature type="signal peptide" evidence="10">
    <location>
        <begin position="1"/>
        <end position="20"/>
    </location>
</feature>
<dbReference type="InterPro" id="IPR024079">
    <property type="entry name" value="MetalloPept_cat_dom_sf"/>
</dbReference>
<evidence type="ECO:0000256" key="4">
    <source>
        <dbReference type="ARBA" id="ARBA00022801"/>
    </source>
</evidence>
<dbReference type="Proteomes" id="UP000257109">
    <property type="component" value="Unassembled WGS sequence"/>
</dbReference>
<gene>
    <name evidence="12" type="primary">5MMP</name>
    <name evidence="12" type="ORF">CR513_49439</name>
</gene>
<dbReference type="PANTHER" id="PTHR10201:SF259">
    <property type="entry name" value="MATRIXIN PROTEIN"/>
    <property type="match status" value="1"/>
</dbReference>
<keyword evidence="7" id="KW-0106">Calcium</keyword>
<dbReference type="InterPro" id="IPR002477">
    <property type="entry name" value="Peptidoglycan-bd-like"/>
</dbReference>
<feature type="binding site" evidence="7">
    <location>
        <position position="184"/>
    </location>
    <ligand>
        <name>Ca(2+)</name>
        <dbReference type="ChEBI" id="CHEBI:29108"/>
        <label>1</label>
    </ligand>
</feature>